<evidence type="ECO:0000313" key="2">
    <source>
        <dbReference type="Proteomes" id="UP000887565"/>
    </source>
</evidence>
<reference evidence="3" key="1">
    <citation type="submission" date="2022-11" db="UniProtKB">
        <authorList>
            <consortium name="WormBaseParasite"/>
        </authorList>
    </citation>
    <scope>IDENTIFICATION</scope>
</reference>
<feature type="transmembrane region" description="Helical" evidence="1">
    <location>
        <begin position="62"/>
        <end position="82"/>
    </location>
</feature>
<dbReference type="Proteomes" id="UP000887565">
    <property type="component" value="Unplaced"/>
</dbReference>
<dbReference type="AlphaFoldDB" id="A0A915HVM0"/>
<keyword evidence="2" id="KW-1185">Reference proteome</keyword>
<feature type="transmembrane region" description="Helical" evidence="1">
    <location>
        <begin position="31"/>
        <end position="50"/>
    </location>
</feature>
<name>A0A915HVM0_ROMCU</name>
<accession>A0A915HVM0</accession>
<keyword evidence="1" id="KW-0472">Membrane</keyword>
<organism evidence="2 3">
    <name type="scientific">Romanomermis culicivorax</name>
    <name type="common">Nematode worm</name>
    <dbReference type="NCBI Taxonomy" id="13658"/>
    <lineage>
        <taxon>Eukaryota</taxon>
        <taxon>Metazoa</taxon>
        <taxon>Ecdysozoa</taxon>
        <taxon>Nematoda</taxon>
        <taxon>Enoplea</taxon>
        <taxon>Dorylaimia</taxon>
        <taxon>Mermithida</taxon>
        <taxon>Mermithoidea</taxon>
        <taxon>Mermithidae</taxon>
        <taxon>Romanomermis</taxon>
    </lineage>
</organism>
<evidence type="ECO:0000256" key="1">
    <source>
        <dbReference type="SAM" id="Phobius"/>
    </source>
</evidence>
<proteinExistence type="predicted"/>
<sequence length="101" mass="10934">MQRANSGDGSGSPTGIGINSAVDESSLLDNFFKPFAVVPLIIGITGSILCRSTIDENNQLRTILPTVSLVISRCGIFIWYLFRFVRTVVFCQGFSCPGPTM</sequence>
<keyword evidence="1" id="KW-0812">Transmembrane</keyword>
<dbReference type="WBParaSite" id="nRc.2.0.1.t05458-RA">
    <property type="protein sequence ID" value="nRc.2.0.1.t05458-RA"/>
    <property type="gene ID" value="nRc.2.0.1.g05458"/>
</dbReference>
<evidence type="ECO:0000313" key="3">
    <source>
        <dbReference type="WBParaSite" id="nRc.2.0.1.t05458-RA"/>
    </source>
</evidence>
<protein>
    <submittedName>
        <fullName evidence="3">Uncharacterized protein</fullName>
    </submittedName>
</protein>
<keyword evidence="1" id="KW-1133">Transmembrane helix</keyword>